<sequence length="307" mass="34768">MPSYHQSIFVTIVYASRLVAVIELHLPHLHCYSLWPPLMSSPSHYQCRTTSLPLYSRKSFQRTSSPQKSNLLKDAPDSRGVLDFGLTSMATSKLHVVLFFALIFTLSETHTAVAEVVVSHNCESLRIEVDKLTSKIQSLGYGKPAFESFLQKVNIVSCAIYQKGLEVMAVAGKWAEPHVQTMKIVSRFQSFEYLSGKEQMSTKTVFKSYAGYHWKDLGKSAFVSFMHKVLEKKAQVEKWAEPHVATIKTKWIPAAMEQSMLACQLQQLDDDIQVHSTQTFRVPTTSTLIPKNFQLFTTKVKSAEELR</sequence>
<dbReference type="EMBL" id="CM042016">
    <property type="protein sequence ID" value="KAI3698400.1"/>
    <property type="molecule type" value="Genomic_DNA"/>
</dbReference>
<protein>
    <submittedName>
        <fullName evidence="1">Uncharacterized protein</fullName>
    </submittedName>
</protein>
<reference evidence="2" key="1">
    <citation type="journal article" date="2022" name="Mol. Ecol. Resour.">
        <title>The genomes of chicory, endive, great burdock and yacon provide insights into Asteraceae palaeo-polyploidization history and plant inulin production.</title>
        <authorList>
            <person name="Fan W."/>
            <person name="Wang S."/>
            <person name="Wang H."/>
            <person name="Wang A."/>
            <person name="Jiang F."/>
            <person name="Liu H."/>
            <person name="Zhao H."/>
            <person name="Xu D."/>
            <person name="Zhang Y."/>
        </authorList>
    </citation>
    <scope>NUCLEOTIDE SEQUENCE [LARGE SCALE GENOMIC DNA]</scope>
    <source>
        <strain evidence="2">cv. Punajuju</strain>
    </source>
</reference>
<accession>A0ACB8ZM48</accession>
<dbReference type="Proteomes" id="UP001055811">
    <property type="component" value="Linkage Group LG08"/>
</dbReference>
<evidence type="ECO:0000313" key="1">
    <source>
        <dbReference type="EMBL" id="KAI3698400.1"/>
    </source>
</evidence>
<reference evidence="1 2" key="2">
    <citation type="journal article" date="2022" name="Mol. Ecol. Resour.">
        <title>The genomes of chicory, endive, great burdock and yacon provide insights into Asteraceae paleo-polyploidization history and plant inulin production.</title>
        <authorList>
            <person name="Fan W."/>
            <person name="Wang S."/>
            <person name="Wang H."/>
            <person name="Wang A."/>
            <person name="Jiang F."/>
            <person name="Liu H."/>
            <person name="Zhao H."/>
            <person name="Xu D."/>
            <person name="Zhang Y."/>
        </authorList>
    </citation>
    <scope>NUCLEOTIDE SEQUENCE [LARGE SCALE GENOMIC DNA]</scope>
    <source>
        <strain evidence="2">cv. Punajuju</strain>
        <tissue evidence="1">Leaves</tissue>
    </source>
</reference>
<keyword evidence="2" id="KW-1185">Reference proteome</keyword>
<gene>
    <name evidence="1" type="ORF">L2E82_41916</name>
</gene>
<evidence type="ECO:0000313" key="2">
    <source>
        <dbReference type="Proteomes" id="UP001055811"/>
    </source>
</evidence>
<organism evidence="1 2">
    <name type="scientific">Cichorium intybus</name>
    <name type="common">Chicory</name>
    <dbReference type="NCBI Taxonomy" id="13427"/>
    <lineage>
        <taxon>Eukaryota</taxon>
        <taxon>Viridiplantae</taxon>
        <taxon>Streptophyta</taxon>
        <taxon>Embryophyta</taxon>
        <taxon>Tracheophyta</taxon>
        <taxon>Spermatophyta</taxon>
        <taxon>Magnoliopsida</taxon>
        <taxon>eudicotyledons</taxon>
        <taxon>Gunneridae</taxon>
        <taxon>Pentapetalae</taxon>
        <taxon>asterids</taxon>
        <taxon>campanulids</taxon>
        <taxon>Asterales</taxon>
        <taxon>Asteraceae</taxon>
        <taxon>Cichorioideae</taxon>
        <taxon>Cichorieae</taxon>
        <taxon>Cichoriinae</taxon>
        <taxon>Cichorium</taxon>
    </lineage>
</organism>
<proteinExistence type="predicted"/>
<comment type="caution">
    <text evidence="1">The sequence shown here is derived from an EMBL/GenBank/DDBJ whole genome shotgun (WGS) entry which is preliminary data.</text>
</comment>
<name>A0ACB8ZM48_CICIN</name>